<dbReference type="GO" id="GO:0016042">
    <property type="term" value="P:lipid catabolic process"/>
    <property type="evidence" value="ECO:0007669"/>
    <property type="project" value="UniProtKB-KW"/>
</dbReference>
<dbReference type="InterPro" id="IPR001087">
    <property type="entry name" value="GDSL"/>
</dbReference>
<dbReference type="Proteomes" id="UP000775213">
    <property type="component" value="Unassembled WGS sequence"/>
</dbReference>
<evidence type="ECO:0000256" key="2">
    <source>
        <dbReference type="ARBA" id="ARBA00022801"/>
    </source>
</evidence>
<dbReference type="PANTHER" id="PTHR45648">
    <property type="entry name" value="GDSL LIPASE/ACYLHYDROLASE FAMILY PROTEIN (AFU_ORTHOLOGUE AFUA_4G14700)"/>
    <property type="match status" value="1"/>
</dbReference>
<dbReference type="InterPro" id="IPR035669">
    <property type="entry name" value="SGNH_plant_lipase-like"/>
</dbReference>
<dbReference type="Pfam" id="PF00657">
    <property type="entry name" value="Lipase_GDSL"/>
    <property type="match status" value="1"/>
</dbReference>
<keyword evidence="3" id="KW-0442">Lipid degradation</keyword>
<comment type="similarity">
    <text evidence="1">Belongs to the 'GDSL' lipolytic enzyme family.</text>
</comment>
<evidence type="ECO:0000313" key="5">
    <source>
        <dbReference type="Proteomes" id="UP000775213"/>
    </source>
</evidence>
<dbReference type="EMBL" id="JAGFBR010000019">
    <property type="protein sequence ID" value="KAH0449125.1"/>
    <property type="molecule type" value="Genomic_DNA"/>
</dbReference>
<evidence type="ECO:0000313" key="4">
    <source>
        <dbReference type="EMBL" id="KAH0449125.1"/>
    </source>
</evidence>
<name>A0AAV7FYU0_DENCH</name>
<dbReference type="AlphaFoldDB" id="A0AAV7FYU0"/>
<keyword evidence="5" id="KW-1185">Reference proteome</keyword>
<proteinExistence type="inferred from homology"/>
<keyword evidence="2" id="KW-0378">Hydrolase</keyword>
<evidence type="ECO:0000256" key="3">
    <source>
        <dbReference type="ARBA" id="ARBA00022963"/>
    </source>
</evidence>
<comment type="caution">
    <text evidence="4">The sequence shown here is derived from an EMBL/GenBank/DDBJ whole genome shotgun (WGS) entry which is preliminary data.</text>
</comment>
<dbReference type="PANTHER" id="PTHR45648:SF1">
    <property type="entry name" value="GDSL ESTERASE_LIPASE"/>
    <property type="match status" value="1"/>
</dbReference>
<dbReference type="Gene3D" id="3.40.50.1110">
    <property type="entry name" value="SGNH hydrolase"/>
    <property type="match status" value="1"/>
</dbReference>
<dbReference type="GO" id="GO:0016788">
    <property type="term" value="F:hydrolase activity, acting on ester bonds"/>
    <property type="evidence" value="ECO:0007669"/>
    <property type="project" value="InterPro"/>
</dbReference>
<keyword evidence="3" id="KW-0443">Lipid metabolism</keyword>
<evidence type="ECO:0000256" key="1">
    <source>
        <dbReference type="ARBA" id="ARBA00008668"/>
    </source>
</evidence>
<dbReference type="InterPro" id="IPR051058">
    <property type="entry name" value="GDSL_Est/Lipase"/>
</dbReference>
<evidence type="ECO:0008006" key="6">
    <source>
        <dbReference type="Google" id="ProtNLM"/>
    </source>
</evidence>
<organism evidence="4 5">
    <name type="scientific">Dendrobium chrysotoxum</name>
    <name type="common">Orchid</name>
    <dbReference type="NCBI Taxonomy" id="161865"/>
    <lineage>
        <taxon>Eukaryota</taxon>
        <taxon>Viridiplantae</taxon>
        <taxon>Streptophyta</taxon>
        <taxon>Embryophyta</taxon>
        <taxon>Tracheophyta</taxon>
        <taxon>Spermatophyta</taxon>
        <taxon>Magnoliopsida</taxon>
        <taxon>Liliopsida</taxon>
        <taxon>Asparagales</taxon>
        <taxon>Orchidaceae</taxon>
        <taxon>Epidendroideae</taxon>
        <taxon>Malaxideae</taxon>
        <taxon>Dendrobiinae</taxon>
        <taxon>Dendrobium</taxon>
    </lineage>
</organism>
<reference evidence="4 5" key="1">
    <citation type="journal article" date="2021" name="Hortic Res">
        <title>Chromosome-scale assembly of the Dendrobium chrysotoxum genome enhances the understanding of orchid evolution.</title>
        <authorList>
            <person name="Zhang Y."/>
            <person name="Zhang G.Q."/>
            <person name="Zhang D."/>
            <person name="Liu X.D."/>
            <person name="Xu X.Y."/>
            <person name="Sun W.H."/>
            <person name="Yu X."/>
            <person name="Zhu X."/>
            <person name="Wang Z.W."/>
            <person name="Zhao X."/>
            <person name="Zhong W.Y."/>
            <person name="Chen H."/>
            <person name="Yin W.L."/>
            <person name="Huang T."/>
            <person name="Niu S.C."/>
            <person name="Liu Z.J."/>
        </authorList>
    </citation>
    <scope>NUCLEOTIDE SEQUENCE [LARGE SCALE GENOMIC DNA]</scope>
    <source>
        <strain evidence="4">Lindl</strain>
    </source>
</reference>
<dbReference type="InterPro" id="IPR036514">
    <property type="entry name" value="SGNH_hydro_sf"/>
</dbReference>
<dbReference type="SUPFAM" id="SSF52266">
    <property type="entry name" value="SGNH hydrolase"/>
    <property type="match status" value="1"/>
</dbReference>
<gene>
    <name evidence="4" type="ORF">IEQ34_022925</name>
</gene>
<sequence length="374" mass="40538">MIASPKLLFAQIVKKMSLPLVLMLSLFSTMTLGGAARDRPPAIFVFGDSHVDSGNNNYLLTSLSKADHFPNGIDFKASGGMPTGRFTNGRTIADIIGEEIGQLNYAPPFLDQYTTGAALLNGVNYASGAGGILNKTGALYVSRLGMDLQIDYFNSTRQQLDKFLGKIKAGELVQKAIFSITIGANDFLNNYLTFISDFEAPDAYINRLMIALKDQLTRLYHLDARKIVMGSIVPIGCIPYQTSLAPLDETGCAALPNQLAIKYNGKLRDLLSELNQIFPGSNFLYANLYDLLMDVITNHQSYGFETASDACCGNGGVHGGIIACGPASSLCGDRSKYVYWDPYHPTEAANLIVAKKLVHGDAKDISPINIQQLI</sequence>
<dbReference type="CDD" id="cd01837">
    <property type="entry name" value="SGNH_plant_lipase_like"/>
    <property type="match status" value="1"/>
</dbReference>
<protein>
    <recommendedName>
        <fullName evidence="6">GDSL esterase/lipase</fullName>
    </recommendedName>
</protein>
<accession>A0AAV7FYU0</accession>